<accession>A0A4R6TQ81</accession>
<reference evidence="2 3" key="1">
    <citation type="submission" date="2019-03" db="EMBL/GenBank/DDBJ databases">
        <title>Genomic Encyclopedia of Type Strains, Phase IV (KMG-IV): sequencing the most valuable type-strain genomes for metagenomic binning, comparative biology and taxonomic classification.</title>
        <authorList>
            <person name="Goeker M."/>
        </authorList>
    </citation>
    <scope>NUCLEOTIDE SEQUENCE [LARGE SCALE GENOMIC DNA]</scope>
    <source>
        <strain evidence="2 3">DSM 28697</strain>
    </source>
</reference>
<protein>
    <submittedName>
        <fullName evidence="2">Inner membrane protein</fullName>
    </submittedName>
</protein>
<gene>
    <name evidence="2" type="ORF">EV213_12915</name>
</gene>
<evidence type="ECO:0000313" key="3">
    <source>
        <dbReference type="Proteomes" id="UP000295632"/>
    </source>
</evidence>
<sequence>MDTGTHLVMGIALGGLATLDPVVASSPLTAQTVLIATIIGSQIPDIDTVLKLKNNATYIKHHRGITHSLFALVLWTLLLTGTLLAIWPQTDALHLLLWTGLAVGLHVFVDIFNAYGTQALRPFTKKWIALGMINTFDPVIFTVHLAGIAVWVSGWYPPQVVFSTMYGLLIFYYVYRYLQKRTLVRKVHQRFTDVLDVNVSPSMRVNLWHLAITTKHEHIVAKYSDHSIKVLDSFARKPLPKENEYFTKALEHPDVVSFRSFSPVYRWELRKYQTYYEIRFIDLRYWSKGHYPFVAMVCFDQDKNCVGSFTGWVFSEKKLQKKVSPLPF</sequence>
<organism evidence="2 3">
    <name type="scientific">Aureibacillus halotolerans</name>
    <dbReference type="NCBI Taxonomy" id="1508390"/>
    <lineage>
        <taxon>Bacteria</taxon>
        <taxon>Bacillati</taxon>
        <taxon>Bacillota</taxon>
        <taxon>Bacilli</taxon>
        <taxon>Bacillales</taxon>
        <taxon>Bacillaceae</taxon>
        <taxon>Aureibacillus</taxon>
    </lineage>
</organism>
<dbReference type="PANTHER" id="PTHR40031:SF1">
    <property type="entry name" value="MEMBRANE-BOUND METAL-DEPENDENT HYDROLASE"/>
    <property type="match status" value="1"/>
</dbReference>
<keyword evidence="3" id="KW-1185">Reference proteome</keyword>
<feature type="transmembrane region" description="Helical" evidence="1">
    <location>
        <begin position="127"/>
        <end position="154"/>
    </location>
</feature>
<keyword evidence="1" id="KW-0812">Transmembrane</keyword>
<feature type="transmembrane region" description="Helical" evidence="1">
    <location>
        <begin position="93"/>
        <end position="115"/>
    </location>
</feature>
<keyword evidence="1" id="KW-0472">Membrane</keyword>
<dbReference type="AlphaFoldDB" id="A0A4R6TQ81"/>
<dbReference type="EMBL" id="SNYJ01000029">
    <property type="protein sequence ID" value="TDQ33749.1"/>
    <property type="molecule type" value="Genomic_DNA"/>
</dbReference>
<feature type="transmembrane region" description="Helical" evidence="1">
    <location>
        <begin position="160"/>
        <end position="178"/>
    </location>
</feature>
<dbReference type="Proteomes" id="UP000295632">
    <property type="component" value="Unassembled WGS sequence"/>
</dbReference>
<feature type="transmembrane region" description="Helical" evidence="1">
    <location>
        <begin position="69"/>
        <end position="87"/>
    </location>
</feature>
<dbReference type="OrthoDB" id="110250at2"/>
<dbReference type="RefSeq" id="WP_133582308.1">
    <property type="nucleotide sequence ID" value="NZ_SNYJ01000029.1"/>
</dbReference>
<dbReference type="InterPro" id="IPR007404">
    <property type="entry name" value="YdjM-like"/>
</dbReference>
<dbReference type="InterPro" id="IPR053170">
    <property type="entry name" value="Transcription_regulator"/>
</dbReference>
<evidence type="ECO:0000313" key="2">
    <source>
        <dbReference type="EMBL" id="TDQ33749.1"/>
    </source>
</evidence>
<keyword evidence="1" id="KW-1133">Transmembrane helix</keyword>
<evidence type="ECO:0000256" key="1">
    <source>
        <dbReference type="SAM" id="Phobius"/>
    </source>
</evidence>
<name>A0A4R6TQ81_9BACI</name>
<comment type="caution">
    <text evidence="2">The sequence shown here is derived from an EMBL/GenBank/DDBJ whole genome shotgun (WGS) entry which is preliminary data.</text>
</comment>
<dbReference type="PANTHER" id="PTHR40031">
    <property type="entry name" value="HYPOTHETICAL MEMBRANE SPANNING PROTEIN"/>
    <property type="match status" value="1"/>
</dbReference>
<proteinExistence type="predicted"/>
<dbReference type="Pfam" id="PF04307">
    <property type="entry name" value="YdjM"/>
    <property type="match status" value="1"/>
</dbReference>